<dbReference type="AlphaFoldDB" id="A0A0R2KCC3"/>
<reference evidence="6 7" key="1">
    <citation type="journal article" date="2015" name="Genome Announc.">
        <title>Expanding the biotechnology potential of lactobacilli through comparative genomics of 213 strains and associated genera.</title>
        <authorList>
            <person name="Sun Z."/>
            <person name="Harris H.M."/>
            <person name="McCann A."/>
            <person name="Guo C."/>
            <person name="Argimon S."/>
            <person name="Zhang W."/>
            <person name="Yang X."/>
            <person name="Jeffery I.B."/>
            <person name="Cooney J.C."/>
            <person name="Kagawa T.F."/>
            <person name="Liu W."/>
            <person name="Song Y."/>
            <person name="Salvetti E."/>
            <person name="Wrobel A."/>
            <person name="Rasinkangas P."/>
            <person name="Parkhill J."/>
            <person name="Rea M.C."/>
            <person name="O'Sullivan O."/>
            <person name="Ritari J."/>
            <person name="Douillard F.P."/>
            <person name="Paul Ross R."/>
            <person name="Yang R."/>
            <person name="Briner A.E."/>
            <person name="Felis G.E."/>
            <person name="de Vos W.M."/>
            <person name="Barrangou R."/>
            <person name="Klaenhammer T.R."/>
            <person name="Caufield P.W."/>
            <person name="Cui Y."/>
            <person name="Zhang H."/>
            <person name="O'Toole P.W."/>
        </authorList>
    </citation>
    <scope>NUCLEOTIDE SEQUENCE [LARGE SCALE GENOMIC DNA]</scope>
    <source>
        <strain evidence="6 7">DSM 15353</strain>
    </source>
</reference>
<protein>
    <submittedName>
        <fullName evidence="6">Teichoic acid translocation ATP-binding protein</fullName>
    </submittedName>
</protein>
<evidence type="ECO:0000256" key="1">
    <source>
        <dbReference type="ARBA" id="ARBA00022741"/>
    </source>
</evidence>
<accession>A0A0R2KCC3</accession>
<dbReference type="Pfam" id="PF01476">
    <property type="entry name" value="LysM"/>
    <property type="match status" value="1"/>
</dbReference>
<dbReference type="InterPro" id="IPR027417">
    <property type="entry name" value="P-loop_NTPase"/>
</dbReference>
<sequence length="484" mass="53348">MMAKIELKYITKKSPLLIDKKERNKGVVQTAENDSFWQLRGISLDINDGEAVGLVGMNGSGKSALLQIIAGLTQQTTGFITCPSRINIASATHGLADDQTGLENIRTKIAEADIDSFKGDHLTNGVINFCELGQWLYRPVSEYSIGMRARLSLGIALYIQPELVLIDDLFFLLDQDFFQKTAARIQRLKDLGVSFFISDSRGLNVEAFCERTVWLQFGEQQDFGPSRDVMQQYQYFIDYYYGLSLPEQNDYLAKKQQEQVDFDISHLYDEFKSEQFKQGYTRKDEPRMRKAFFVERGADPVGKTAKKEKTVNTESEPAPAQPKKSGKMGWIVTAAVILVFGGGWWFAESQQFSLSGKQASESSQVEKREKADSSSLAAAKKKSNTSSDIAASSAAKKQASEKKASSEKAASEKAASEKKDSSEKSASSASSSSQEETQTVNVGDGETIGELAQKYATTVAKIQELNNMGSDINLTAGDSVKVPK</sequence>
<dbReference type="SMART" id="SM00257">
    <property type="entry name" value="LysM"/>
    <property type="match status" value="1"/>
</dbReference>
<dbReference type="Pfam" id="PF00005">
    <property type="entry name" value="ABC_tran"/>
    <property type="match status" value="1"/>
</dbReference>
<evidence type="ECO:0000313" key="7">
    <source>
        <dbReference type="Proteomes" id="UP000051491"/>
    </source>
</evidence>
<dbReference type="SUPFAM" id="SSF52540">
    <property type="entry name" value="P-loop containing nucleoside triphosphate hydrolases"/>
    <property type="match status" value="1"/>
</dbReference>
<feature type="domain" description="LysM" evidence="5">
    <location>
        <begin position="438"/>
        <end position="482"/>
    </location>
</feature>
<organism evidence="6 7">
    <name type="scientific">Ligilactobacillus acidipiscis</name>
    <dbReference type="NCBI Taxonomy" id="89059"/>
    <lineage>
        <taxon>Bacteria</taxon>
        <taxon>Bacillati</taxon>
        <taxon>Bacillota</taxon>
        <taxon>Bacilli</taxon>
        <taxon>Lactobacillales</taxon>
        <taxon>Lactobacillaceae</taxon>
        <taxon>Ligilactobacillus</taxon>
    </lineage>
</organism>
<dbReference type="GO" id="GO:0016887">
    <property type="term" value="F:ATP hydrolysis activity"/>
    <property type="evidence" value="ECO:0007669"/>
    <property type="project" value="InterPro"/>
</dbReference>
<feature type="domain" description="ABC transporter" evidence="4">
    <location>
        <begin position="22"/>
        <end position="242"/>
    </location>
</feature>
<feature type="region of interest" description="Disordered" evidence="3">
    <location>
        <begin position="303"/>
        <end position="325"/>
    </location>
</feature>
<dbReference type="PROSITE" id="PS50893">
    <property type="entry name" value="ABC_TRANSPORTER_2"/>
    <property type="match status" value="1"/>
</dbReference>
<name>A0A0R2KCC3_9LACO</name>
<feature type="compositionally biased region" description="Basic and acidic residues" evidence="3">
    <location>
        <begin position="398"/>
        <end position="423"/>
    </location>
</feature>
<dbReference type="InterPro" id="IPR018392">
    <property type="entry name" value="LysM"/>
</dbReference>
<dbReference type="GO" id="GO:0005524">
    <property type="term" value="F:ATP binding"/>
    <property type="evidence" value="ECO:0007669"/>
    <property type="project" value="UniProtKB-KW"/>
</dbReference>
<keyword evidence="2 6" id="KW-0067">ATP-binding</keyword>
<dbReference type="InterPro" id="IPR003593">
    <property type="entry name" value="AAA+_ATPase"/>
</dbReference>
<dbReference type="STRING" id="89059.LAC1533_1591"/>
<dbReference type="Proteomes" id="UP000051491">
    <property type="component" value="Unassembled WGS sequence"/>
</dbReference>
<dbReference type="PROSITE" id="PS51782">
    <property type="entry name" value="LYSM"/>
    <property type="match status" value="1"/>
</dbReference>
<comment type="caution">
    <text evidence="6">The sequence shown here is derived from an EMBL/GenBank/DDBJ whole genome shotgun (WGS) entry which is preliminary data.</text>
</comment>
<dbReference type="Gene3D" id="3.40.50.300">
    <property type="entry name" value="P-loop containing nucleotide triphosphate hydrolases"/>
    <property type="match status" value="1"/>
</dbReference>
<dbReference type="PANTHER" id="PTHR46743:SF2">
    <property type="entry name" value="TEICHOIC ACIDS EXPORT ATP-BINDING PROTEIN TAGH"/>
    <property type="match status" value="1"/>
</dbReference>
<dbReference type="PATRIC" id="fig|89059.3.peg.2038"/>
<dbReference type="EMBL" id="JQBK01000007">
    <property type="protein sequence ID" value="KRN87120.1"/>
    <property type="molecule type" value="Genomic_DNA"/>
</dbReference>
<feature type="region of interest" description="Disordered" evidence="3">
    <location>
        <begin position="356"/>
        <end position="445"/>
    </location>
</feature>
<evidence type="ECO:0000256" key="2">
    <source>
        <dbReference type="ARBA" id="ARBA00022840"/>
    </source>
</evidence>
<dbReference type="InterPro" id="IPR050683">
    <property type="entry name" value="Bact_Polysacc_Export_ATP-bd"/>
</dbReference>
<gene>
    <name evidence="6" type="ORF">IV43_GL001922</name>
</gene>
<dbReference type="CDD" id="cd00118">
    <property type="entry name" value="LysM"/>
    <property type="match status" value="1"/>
</dbReference>
<dbReference type="Gene3D" id="3.10.350.10">
    <property type="entry name" value="LysM domain"/>
    <property type="match status" value="1"/>
</dbReference>
<feature type="compositionally biased region" description="Low complexity" evidence="3">
    <location>
        <begin position="373"/>
        <end position="397"/>
    </location>
</feature>
<dbReference type="InterPro" id="IPR003439">
    <property type="entry name" value="ABC_transporter-like_ATP-bd"/>
</dbReference>
<dbReference type="PANTHER" id="PTHR46743">
    <property type="entry name" value="TEICHOIC ACIDS EXPORT ATP-BINDING PROTEIN TAGH"/>
    <property type="match status" value="1"/>
</dbReference>
<keyword evidence="1" id="KW-0547">Nucleotide-binding</keyword>
<proteinExistence type="predicted"/>
<dbReference type="SMART" id="SM00382">
    <property type="entry name" value="AAA"/>
    <property type="match status" value="1"/>
</dbReference>
<dbReference type="InterPro" id="IPR036779">
    <property type="entry name" value="LysM_dom_sf"/>
</dbReference>
<feature type="compositionally biased region" description="Low complexity" evidence="3">
    <location>
        <begin position="424"/>
        <end position="436"/>
    </location>
</feature>
<evidence type="ECO:0000256" key="3">
    <source>
        <dbReference type="SAM" id="MobiDB-lite"/>
    </source>
</evidence>
<evidence type="ECO:0000259" key="4">
    <source>
        <dbReference type="PROSITE" id="PS50893"/>
    </source>
</evidence>
<evidence type="ECO:0000313" key="6">
    <source>
        <dbReference type="EMBL" id="KRN87120.1"/>
    </source>
</evidence>
<evidence type="ECO:0000259" key="5">
    <source>
        <dbReference type="PROSITE" id="PS51782"/>
    </source>
</evidence>